<proteinExistence type="predicted"/>
<keyword evidence="2" id="KW-1185">Reference proteome</keyword>
<evidence type="ECO:0000313" key="1">
    <source>
        <dbReference type="EMBL" id="MBC6449133.1"/>
    </source>
</evidence>
<name>A0ABR7L996_9PSEU</name>
<dbReference type="CDD" id="cd00093">
    <property type="entry name" value="HTH_XRE"/>
    <property type="match status" value="1"/>
</dbReference>
<gene>
    <name evidence="1" type="ORF">GPZ80_18355</name>
</gene>
<comment type="caution">
    <text evidence="1">The sequence shown here is derived from an EMBL/GenBank/DDBJ whole genome shotgun (WGS) entry which is preliminary data.</text>
</comment>
<accession>A0ABR7L996</accession>
<dbReference type="Proteomes" id="UP000734823">
    <property type="component" value="Unassembled WGS sequence"/>
</dbReference>
<dbReference type="InterPro" id="IPR001387">
    <property type="entry name" value="Cro/C1-type_HTH"/>
</dbReference>
<dbReference type="EMBL" id="JABVED010000010">
    <property type="protein sequence ID" value="MBC6449133.1"/>
    <property type="molecule type" value="Genomic_DNA"/>
</dbReference>
<organism evidence="1 2">
    <name type="scientific">Actinokineospora xionganensis</name>
    <dbReference type="NCBI Taxonomy" id="2684470"/>
    <lineage>
        <taxon>Bacteria</taxon>
        <taxon>Bacillati</taxon>
        <taxon>Actinomycetota</taxon>
        <taxon>Actinomycetes</taxon>
        <taxon>Pseudonocardiales</taxon>
        <taxon>Pseudonocardiaceae</taxon>
        <taxon>Actinokineospora</taxon>
    </lineage>
</organism>
<evidence type="ECO:0000313" key="2">
    <source>
        <dbReference type="Proteomes" id="UP000734823"/>
    </source>
</evidence>
<protein>
    <submittedName>
        <fullName evidence="1">HicB family toxin-antitoxin system</fullName>
    </submittedName>
</protein>
<dbReference type="RefSeq" id="WP_187221651.1">
    <property type="nucleotide sequence ID" value="NZ_JABVED010000010.1"/>
</dbReference>
<reference evidence="1 2" key="1">
    <citation type="submission" date="2020-06" db="EMBL/GenBank/DDBJ databases">
        <title>Actinokineospora xiongansis sp. nov., isolated from soil of Baiyangdian.</title>
        <authorList>
            <person name="Zhang X."/>
        </authorList>
    </citation>
    <scope>NUCLEOTIDE SEQUENCE [LARGE SCALE GENOMIC DNA]</scope>
    <source>
        <strain evidence="1 2">HBU206404</strain>
    </source>
</reference>
<sequence length="128" mass="13627">MTFKATASREGKYWVVDVKGVGVTQGRNAAEATAMARDLIAVMEDIPLDQVRVSVEFKVTGVDQAEVSHVRQAVTDAAVAQERAATESRKLAAKLIDAGLSGRDVAEVMGVSPQRVSQLISRGRSEAS</sequence>